<dbReference type="PANTHER" id="PTHR21669">
    <property type="entry name" value="CAPZ-INTERACTING PROTEIN AND RELATED PROTEINS"/>
    <property type="match status" value="1"/>
</dbReference>
<feature type="compositionally biased region" description="Polar residues" evidence="1">
    <location>
        <begin position="60"/>
        <end position="77"/>
    </location>
</feature>
<sequence length="748" mass="82578">MVEGAGVGEPGSGHRAKRASSFDSSGGRLRFTVELRPGETTIVSWKKLLREVNPKKTIGPGSSVSGPYSEAHQQPVSQAPPPMLPSSSKQSAENEVNDPQAQAGPNRLSNVIERIERMYAGNGSSDEEDVVLDDVPDDDEYDTEDSFIDDTELDDYFQVDNSAIKHDGFFVNRGKLERIEPPILTDQQPKKRRRKDMTKSHGVSDDGHHPKKHVKTGNKGKKVPSSVERNSSGQSQRVAEPKGHSEGVQHQASPANALEASLKKKKSHTKITVDSSGPPNGEFVEKDKGTEQQRTGALSSKNHNNKKDGSELQDTLSQRSNDKGSYLSKSLMGKQPINSNELDQSIQRKEKGRLVEGFDLNVPASRDSLPSTKIPLTQRKDGSIARPKSSMLDKAIRELQKKVAESRPPSTEVQDPDSSSQAIKRRLSPEIKQKLAKVARLAQASYGKIPKDVINRLMSIVGHMMQLRTLKRNLRVMANMGLTAKQEKDDRVQKIKQEVAEMVKLQIPDMKLKLEEQMPNLDDFQEAGPEKKEALKRRYSMDDALENKICDLYDLYVERIEEHSGPPVRRLYEELTALWPSGVVDTDGIKRAIYRAKDRRRELGNQQKDQEKIKKKKVVASKAEGTTRGEAISVTHASSTLSSKPVSNAAAPVPVASADGPSVDKPKQEKAKGSSSSNPVDAIPINALLKKKIKRKANVEAIEAQFRLEKVAVSQSDEKQKHHKHVTVPSTKSNLEPSDAPSGSENLS</sequence>
<dbReference type="EMBL" id="JBJXBP010000003">
    <property type="protein sequence ID" value="KAL3840045.1"/>
    <property type="molecule type" value="Genomic_DNA"/>
</dbReference>
<organism evidence="3 4">
    <name type="scientific">Penstemon smallii</name>
    <dbReference type="NCBI Taxonomy" id="265156"/>
    <lineage>
        <taxon>Eukaryota</taxon>
        <taxon>Viridiplantae</taxon>
        <taxon>Streptophyta</taxon>
        <taxon>Embryophyta</taxon>
        <taxon>Tracheophyta</taxon>
        <taxon>Spermatophyta</taxon>
        <taxon>Magnoliopsida</taxon>
        <taxon>eudicotyledons</taxon>
        <taxon>Gunneridae</taxon>
        <taxon>Pentapetalae</taxon>
        <taxon>asterids</taxon>
        <taxon>lamiids</taxon>
        <taxon>Lamiales</taxon>
        <taxon>Plantaginaceae</taxon>
        <taxon>Cheloneae</taxon>
        <taxon>Penstemon</taxon>
    </lineage>
</organism>
<feature type="region of interest" description="Disordered" evidence="1">
    <location>
        <begin position="402"/>
        <end position="423"/>
    </location>
</feature>
<dbReference type="PANTHER" id="PTHR21669:SF28">
    <property type="entry name" value="YEMANUCLEIN"/>
    <property type="match status" value="1"/>
</dbReference>
<evidence type="ECO:0000313" key="3">
    <source>
        <dbReference type="EMBL" id="KAL3840045.1"/>
    </source>
</evidence>
<dbReference type="Proteomes" id="UP001634393">
    <property type="component" value="Unassembled WGS sequence"/>
</dbReference>
<feature type="compositionally biased region" description="Polar residues" evidence="1">
    <location>
        <begin position="85"/>
        <end position="100"/>
    </location>
</feature>
<evidence type="ECO:0000259" key="2">
    <source>
        <dbReference type="Pfam" id="PF08729"/>
    </source>
</evidence>
<reference evidence="3 4" key="1">
    <citation type="submission" date="2024-12" db="EMBL/GenBank/DDBJ databases">
        <title>The unique morphological basis and parallel evolutionary history of personate flowers in Penstemon.</title>
        <authorList>
            <person name="Depatie T.H."/>
            <person name="Wessinger C.A."/>
        </authorList>
    </citation>
    <scope>NUCLEOTIDE SEQUENCE [LARGE SCALE GENOMIC DNA]</scope>
    <source>
        <strain evidence="3">WTNN_2</strain>
        <tissue evidence="3">Leaf</tissue>
    </source>
</reference>
<dbReference type="AlphaFoldDB" id="A0ABD3TTC1"/>
<feature type="compositionally biased region" description="Basic residues" evidence="1">
    <location>
        <begin position="209"/>
        <end position="222"/>
    </location>
</feature>
<feature type="region of interest" description="Disordered" evidence="1">
    <location>
        <begin position="1"/>
        <end position="149"/>
    </location>
</feature>
<feature type="compositionally biased region" description="Polar residues" evidence="1">
    <location>
        <begin position="227"/>
        <end position="237"/>
    </location>
</feature>
<feature type="compositionally biased region" description="Basic and acidic residues" evidence="1">
    <location>
        <begin position="600"/>
        <end position="612"/>
    </location>
</feature>
<feature type="compositionally biased region" description="Polar residues" evidence="1">
    <location>
        <begin position="728"/>
        <end position="748"/>
    </location>
</feature>
<feature type="region of interest" description="Disordered" evidence="1">
    <location>
        <begin position="712"/>
        <end position="748"/>
    </location>
</feature>
<feature type="compositionally biased region" description="Polar residues" evidence="1">
    <location>
        <begin position="408"/>
        <end position="422"/>
    </location>
</feature>
<keyword evidence="4" id="KW-1185">Reference proteome</keyword>
<feature type="compositionally biased region" description="Polar residues" evidence="1">
    <location>
        <begin position="336"/>
        <end position="345"/>
    </location>
</feature>
<proteinExistence type="predicted"/>
<dbReference type="InterPro" id="IPR014840">
    <property type="entry name" value="HRD"/>
</dbReference>
<feature type="domain" description="Hpc2-related" evidence="2">
    <location>
        <begin position="133"/>
        <end position="177"/>
    </location>
</feature>
<accession>A0ABD3TTC1</accession>
<feature type="compositionally biased region" description="Gly residues" evidence="1">
    <location>
        <begin position="1"/>
        <end position="11"/>
    </location>
</feature>
<feature type="compositionally biased region" description="Basic and acidic residues" evidence="1">
    <location>
        <begin position="197"/>
        <end position="208"/>
    </location>
</feature>
<evidence type="ECO:0000313" key="4">
    <source>
        <dbReference type="Proteomes" id="UP001634393"/>
    </source>
</evidence>
<feature type="compositionally biased region" description="Polar residues" evidence="1">
    <location>
        <begin position="292"/>
        <end position="302"/>
    </location>
</feature>
<feature type="compositionally biased region" description="Acidic residues" evidence="1">
    <location>
        <begin position="125"/>
        <end position="149"/>
    </location>
</feature>
<dbReference type="Pfam" id="PF08729">
    <property type="entry name" value="HUN"/>
    <property type="match status" value="1"/>
</dbReference>
<protein>
    <recommendedName>
        <fullName evidence="2">Hpc2-related domain-containing protein</fullName>
    </recommendedName>
</protein>
<feature type="region of interest" description="Disordered" evidence="1">
    <location>
        <begin position="173"/>
        <end position="389"/>
    </location>
</feature>
<feature type="region of interest" description="Disordered" evidence="1">
    <location>
        <begin position="600"/>
        <end position="685"/>
    </location>
</feature>
<comment type="caution">
    <text evidence="3">The sequence shown here is derived from an EMBL/GenBank/DDBJ whole genome shotgun (WGS) entry which is preliminary data.</text>
</comment>
<feature type="compositionally biased region" description="Low complexity" evidence="1">
    <location>
        <begin position="642"/>
        <end position="661"/>
    </location>
</feature>
<feature type="compositionally biased region" description="Basic and acidic residues" evidence="1">
    <location>
        <begin position="346"/>
        <end position="356"/>
    </location>
</feature>
<gene>
    <name evidence="3" type="ORF">ACJIZ3_024636</name>
</gene>
<evidence type="ECO:0000256" key="1">
    <source>
        <dbReference type="SAM" id="MobiDB-lite"/>
    </source>
</evidence>
<name>A0ABD3TTC1_9LAMI</name>
<feature type="compositionally biased region" description="Basic and acidic residues" evidence="1">
    <location>
        <begin position="662"/>
        <end position="672"/>
    </location>
</feature>